<evidence type="ECO:0000313" key="3">
    <source>
        <dbReference type="EMBL" id="KAL2097122.1"/>
    </source>
</evidence>
<reference evidence="3 4" key="1">
    <citation type="submission" date="2024-09" db="EMBL/GenBank/DDBJ databases">
        <title>A chromosome-level genome assembly of Gray's grenadier anchovy, Coilia grayii.</title>
        <authorList>
            <person name="Fu Z."/>
        </authorList>
    </citation>
    <scope>NUCLEOTIDE SEQUENCE [LARGE SCALE GENOMIC DNA]</scope>
    <source>
        <strain evidence="3">G4</strain>
        <tissue evidence="3">Muscle</tissue>
    </source>
</reference>
<dbReference type="AlphaFoldDB" id="A0ABD1KD96"/>
<feature type="compositionally biased region" description="Low complexity" evidence="2">
    <location>
        <begin position="80"/>
        <end position="95"/>
    </location>
</feature>
<keyword evidence="4" id="KW-1185">Reference proteome</keyword>
<evidence type="ECO:0000256" key="2">
    <source>
        <dbReference type="SAM" id="MobiDB-lite"/>
    </source>
</evidence>
<gene>
    <name evidence="3" type="ORF">ACEWY4_006329</name>
</gene>
<protein>
    <submittedName>
        <fullName evidence="3">Uncharacterized protein</fullName>
    </submittedName>
</protein>
<dbReference type="Pfam" id="PF14922">
    <property type="entry name" value="FWWh"/>
    <property type="match status" value="1"/>
</dbReference>
<comment type="caution">
    <text evidence="3">The sequence shown here is derived from an EMBL/GenBank/DDBJ whole genome shotgun (WGS) entry which is preliminary data.</text>
</comment>
<evidence type="ECO:0000256" key="1">
    <source>
        <dbReference type="ARBA" id="ARBA00008666"/>
    </source>
</evidence>
<evidence type="ECO:0000313" key="4">
    <source>
        <dbReference type="Proteomes" id="UP001591681"/>
    </source>
</evidence>
<name>A0ABD1KD96_9TELE</name>
<dbReference type="EMBL" id="JBHFQA010000006">
    <property type="protein sequence ID" value="KAL2097122.1"/>
    <property type="molecule type" value="Genomic_DNA"/>
</dbReference>
<proteinExistence type="inferred from homology"/>
<comment type="similarity">
    <text evidence="1">Belongs to the FAM227 family.</text>
</comment>
<accession>A0ABD1KD96</accession>
<dbReference type="PANTHER" id="PTHR33560">
    <property type="entry name" value="PROTEIN FAM227B"/>
    <property type="match status" value="1"/>
</dbReference>
<dbReference type="PANTHER" id="PTHR33560:SF1">
    <property type="entry name" value="PROTEIN FAM227A"/>
    <property type="match status" value="1"/>
</dbReference>
<dbReference type="InterPro" id="IPR029417">
    <property type="entry name" value="FAM227"/>
</dbReference>
<feature type="region of interest" description="Disordered" evidence="2">
    <location>
        <begin position="77"/>
        <end position="103"/>
    </location>
</feature>
<organism evidence="3 4">
    <name type="scientific">Coilia grayii</name>
    <name type="common">Gray's grenadier anchovy</name>
    <dbReference type="NCBI Taxonomy" id="363190"/>
    <lineage>
        <taxon>Eukaryota</taxon>
        <taxon>Metazoa</taxon>
        <taxon>Chordata</taxon>
        <taxon>Craniata</taxon>
        <taxon>Vertebrata</taxon>
        <taxon>Euteleostomi</taxon>
        <taxon>Actinopterygii</taxon>
        <taxon>Neopterygii</taxon>
        <taxon>Teleostei</taxon>
        <taxon>Clupei</taxon>
        <taxon>Clupeiformes</taxon>
        <taxon>Clupeoidei</taxon>
        <taxon>Engraulidae</taxon>
        <taxon>Coilinae</taxon>
        <taxon>Coilia</taxon>
    </lineage>
</organism>
<sequence length="323" mass="36423">MDEINAVCVPMFVHLEDATCLIGSISDLSERISFLHLSPNMGYEAMVSTCSSTGSKQRGAVKQTGHFISMLAERQEGHQRLGLQQGSSRGQSRRGTMTEKRKGGTPNLVELYQFPGFSTESVTPLPNHTSFATVVAHVVRAQHRLDHKDFPSILSQTLYSCFCCCFPQSCSTMRNSSFLQTLCSTAYQWTGGVSPGPNACKKWDFEALEPDEAKTLEYTTENEKKETGVLTADAVTYRQLVRQCRERSAVCWREMKASMARCEQDLADLQRSKDEFDRIILRKQKRILSEPCSVKQFCQQLHPDLYTTTEEKTEMLSENSKPQ</sequence>
<dbReference type="Proteomes" id="UP001591681">
    <property type="component" value="Unassembled WGS sequence"/>
</dbReference>